<proteinExistence type="inferred from homology"/>
<dbReference type="Pfam" id="PF07767">
    <property type="entry name" value="Nop53"/>
    <property type="match status" value="1"/>
</dbReference>
<feature type="compositionally biased region" description="Basic and acidic residues" evidence="6">
    <location>
        <begin position="39"/>
        <end position="49"/>
    </location>
</feature>
<gene>
    <name evidence="7" type="ORF">LPJ64_001003</name>
</gene>
<feature type="compositionally biased region" description="Basic and acidic residues" evidence="6">
    <location>
        <begin position="12"/>
        <end position="32"/>
    </location>
</feature>
<sequence length="430" mass="48379">MSTTMATSNTGGEKKQRGGRKTKSDWRKKIDLTDVEQGLEERREEERKGGAPIDQQNDAELFVVDVAGDEKTKTIQKKQKKKLRIDELLDARSKVPVPVIGIKMNEERKRKMQEKQRLNALRKIAGFDGKQRVVPDKLKTTNTSGTYDIWSAPPTGQLNAGPSASKKTAISRKKLLHLAATPAVEVAHPGASYRPEESQHKELIGKASNEYASILRSKQRYSGLKGFSGANHEDGVKECMGVVAQEIALETSKGDDGGTESIGKADSSSDDGSDSEKPKKKKPAKRKTRVQRNREKRRAQEDLERRVLKKQKELIKQVVKSSRIMNVVVKEAEKSEENAKRRRKLAEEKALKPREQIGKHKVPKLLEDVKLAEELPSSLRQLRPEGNSFVASFNSLLKRNLIDPEIAVRGKKKDAPKFKMTEKWSFKDFK</sequence>
<dbReference type="PANTHER" id="PTHR14211">
    <property type="entry name" value="GLIOMA SUPPRESSOR CANDIDATE REGION GENE 2"/>
    <property type="match status" value="1"/>
</dbReference>
<keyword evidence="4 5" id="KW-0539">Nucleus</keyword>
<comment type="subcellular location">
    <subcellularLocation>
        <location evidence="5">Nucleus</location>
        <location evidence="5">Nucleolus</location>
    </subcellularLocation>
    <subcellularLocation>
        <location evidence="5">Nucleus</location>
        <location evidence="5">Nucleoplasm</location>
    </subcellularLocation>
</comment>
<dbReference type="EMBL" id="JANBOH010000024">
    <property type="protein sequence ID" value="KAJ1647624.1"/>
    <property type="molecule type" value="Genomic_DNA"/>
</dbReference>
<evidence type="ECO:0000256" key="3">
    <source>
        <dbReference type="ARBA" id="ARBA00022517"/>
    </source>
</evidence>
<dbReference type="PIRSF" id="PIRSF017302">
    <property type="entry name" value="Gltscr2"/>
    <property type="match status" value="1"/>
</dbReference>
<dbReference type="InterPro" id="IPR011687">
    <property type="entry name" value="Nop53/GLTSCR2"/>
</dbReference>
<feature type="region of interest" description="Disordered" evidence="6">
    <location>
        <begin position="333"/>
        <end position="359"/>
    </location>
</feature>
<evidence type="ECO:0000256" key="5">
    <source>
        <dbReference type="PIRNR" id="PIRNR017302"/>
    </source>
</evidence>
<comment type="similarity">
    <text evidence="1 5">Belongs to the NOP53 family.</text>
</comment>
<reference evidence="7" key="1">
    <citation type="submission" date="2022-07" db="EMBL/GenBank/DDBJ databases">
        <title>Phylogenomic reconstructions and comparative analyses of Kickxellomycotina fungi.</title>
        <authorList>
            <person name="Reynolds N.K."/>
            <person name="Stajich J.E."/>
            <person name="Barry K."/>
            <person name="Grigoriev I.V."/>
            <person name="Crous P."/>
            <person name="Smith M.E."/>
        </authorList>
    </citation>
    <scope>NUCLEOTIDE SEQUENCE</scope>
    <source>
        <strain evidence="7">NBRC 105413</strain>
    </source>
</reference>
<dbReference type="PANTHER" id="PTHR14211:SF7">
    <property type="entry name" value="RIBOSOME BIOGENESIS PROTEIN NOP53"/>
    <property type="match status" value="1"/>
</dbReference>
<evidence type="ECO:0000313" key="7">
    <source>
        <dbReference type="EMBL" id="KAJ1647624.1"/>
    </source>
</evidence>
<evidence type="ECO:0000256" key="6">
    <source>
        <dbReference type="SAM" id="MobiDB-lite"/>
    </source>
</evidence>
<evidence type="ECO:0000256" key="4">
    <source>
        <dbReference type="ARBA" id="ARBA00023242"/>
    </source>
</evidence>
<dbReference type="GO" id="GO:0005654">
    <property type="term" value="C:nucleoplasm"/>
    <property type="evidence" value="ECO:0007669"/>
    <property type="project" value="UniProtKB-SubCell"/>
</dbReference>
<evidence type="ECO:0000256" key="1">
    <source>
        <dbReference type="ARBA" id="ARBA00008838"/>
    </source>
</evidence>
<comment type="function">
    <text evidence="5">May play a role in ribosome biogenesis.</text>
</comment>
<dbReference type="GO" id="GO:0005730">
    <property type="term" value="C:nucleolus"/>
    <property type="evidence" value="ECO:0007669"/>
    <property type="project" value="UniProtKB-SubCell"/>
</dbReference>
<dbReference type="GO" id="GO:0008097">
    <property type="term" value="F:5S rRNA binding"/>
    <property type="evidence" value="ECO:0007669"/>
    <property type="project" value="TreeGrafter"/>
</dbReference>
<name>A0A9W7XQH1_9FUNG</name>
<dbReference type="GO" id="GO:0000027">
    <property type="term" value="P:ribosomal large subunit assembly"/>
    <property type="evidence" value="ECO:0007669"/>
    <property type="project" value="UniProtKB-UniRule"/>
</dbReference>
<keyword evidence="3 5" id="KW-0690">Ribosome biogenesis</keyword>
<accession>A0A9W7XQH1</accession>
<comment type="caution">
    <text evidence="7">The sequence shown here is derived from an EMBL/GenBank/DDBJ whole genome shotgun (WGS) entry which is preliminary data.</text>
</comment>
<feature type="compositionally biased region" description="Basic residues" evidence="6">
    <location>
        <begin position="278"/>
        <end position="297"/>
    </location>
</feature>
<feature type="region of interest" description="Disordered" evidence="6">
    <location>
        <begin position="250"/>
        <end position="306"/>
    </location>
</feature>
<feature type="region of interest" description="Disordered" evidence="6">
    <location>
        <begin position="1"/>
        <end position="59"/>
    </location>
</feature>
<feature type="compositionally biased region" description="Polar residues" evidence="6">
    <location>
        <begin position="1"/>
        <end position="11"/>
    </location>
</feature>
<organism evidence="7 8">
    <name type="scientific">Coemansia asiatica</name>
    <dbReference type="NCBI Taxonomy" id="1052880"/>
    <lineage>
        <taxon>Eukaryota</taxon>
        <taxon>Fungi</taxon>
        <taxon>Fungi incertae sedis</taxon>
        <taxon>Zoopagomycota</taxon>
        <taxon>Kickxellomycotina</taxon>
        <taxon>Kickxellomycetes</taxon>
        <taxon>Kickxellales</taxon>
        <taxon>Kickxellaceae</taxon>
        <taxon>Coemansia</taxon>
    </lineage>
</organism>
<protein>
    <recommendedName>
        <fullName evidence="2 5">Ribosome biogenesis protein NOP53</fullName>
    </recommendedName>
</protein>
<dbReference type="AlphaFoldDB" id="A0A9W7XQH1"/>
<evidence type="ECO:0000256" key="2">
    <source>
        <dbReference type="ARBA" id="ARBA00018339"/>
    </source>
</evidence>
<dbReference type="GO" id="GO:0006364">
    <property type="term" value="P:rRNA processing"/>
    <property type="evidence" value="ECO:0007669"/>
    <property type="project" value="TreeGrafter"/>
</dbReference>
<dbReference type="Proteomes" id="UP001145021">
    <property type="component" value="Unassembled WGS sequence"/>
</dbReference>
<feature type="region of interest" description="Disordered" evidence="6">
    <location>
        <begin position="143"/>
        <end position="163"/>
    </location>
</feature>
<keyword evidence="8" id="KW-1185">Reference proteome</keyword>
<evidence type="ECO:0000313" key="8">
    <source>
        <dbReference type="Proteomes" id="UP001145021"/>
    </source>
</evidence>
<feature type="compositionally biased region" description="Polar residues" evidence="6">
    <location>
        <begin position="154"/>
        <end position="163"/>
    </location>
</feature>